<keyword evidence="1" id="KW-0678">Repressor</keyword>
<dbReference type="Pfam" id="PF13977">
    <property type="entry name" value="TetR_C_6"/>
    <property type="match status" value="1"/>
</dbReference>
<dbReference type="PANTHER" id="PTHR30055:SF226">
    <property type="entry name" value="HTH-TYPE TRANSCRIPTIONAL REGULATOR PKSA"/>
    <property type="match status" value="1"/>
</dbReference>
<keyword evidence="8" id="KW-1185">Reference proteome</keyword>
<evidence type="ECO:0000256" key="3">
    <source>
        <dbReference type="ARBA" id="ARBA00023125"/>
    </source>
</evidence>
<dbReference type="AlphaFoldDB" id="A0A543GIN9"/>
<dbReference type="InterPro" id="IPR001647">
    <property type="entry name" value="HTH_TetR"/>
</dbReference>
<evidence type="ECO:0000259" key="6">
    <source>
        <dbReference type="PROSITE" id="PS50977"/>
    </source>
</evidence>
<dbReference type="InterPro" id="IPR050109">
    <property type="entry name" value="HTH-type_TetR-like_transc_reg"/>
</dbReference>
<dbReference type="InterPro" id="IPR023772">
    <property type="entry name" value="DNA-bd_HTH_TetR-type_CS"/>
</dbReference>
<dbReference type="PROSITE" id="PS01081">
    <property type="entry name" value="HTH_TETR_1"/>
    <property type="match status" value="1"/>
</dbReference>
<evidence type="ECO:0000256" key="4">
    <source>
        <dbReference type="ARBA" id="ARBA00023163"/>
    </source>
</evidence>
<evidence type="ECO:0000256" key="2">
    <source>
        <dbReference type="ARBA" id="ARBA00023015"/>
    </source>
</evidence>
<feature type="domain" description="HTH tetR-type" evidence="6">
    <location>
        <begin position="13"/>
        <end position="73"/>
    </location>
</feature>
<keyword evidence="3 5" id="KW-0238">DNA-binding</keyword>
<keyword evidence="2" id="KW-0805">Transcription regulation</keyword>
<comment type="caution">
    <text evidence="7">The sequence shown here is derived from an EMBL/GenBank/DDBJ whole genome shotgun (WGS) entry which is preliminary data.</text>
</comment>
<proteinExistence type="predicted"/>
<dbReference type="Pfam" id="PF00440">
    <property type="entry name" value="TetR_N"/>
    <property type="match status" value="1"/>
</dbReference>
<evidence type="ECO:0000313" key="8">
    <source>
        <dbReference type="Proteomes" id="UP000319818"/>
    </source>
</evidence>
<reference evidence="7 8" key="1">
    <citation type="submission" date="2019-06" db="EMBL/GenBank/DDBJ databases">
        <title>Sequencing the genomes of 1000 actinobacteria strains.</title>
        <authorList>
            <person name="Klenk H.-P."/>
        </authorList>
    </citation>
    <scope>NUCLEOTIDE SEQUENCE [LARGE SCALE GENOMIC DNA]</scope>
    <source>
        <strain evidence="7 8">DSM 45511</strain>
    </source>
</reference>
<dbReference type="InterPro" id="IPR036271">
    <property type="entry name" value="Tet_transcr_reg_TetR-rel_C_sf"/>
</dbReference>
<dbReference type="EMBL" id="VFPH01000001">
    <property type="protein sequence ID" value="TQM45950.1"/>
    <property type="molecule type" value="Genomic_DNA"/>
</dbReference>
<evidence type="ECO:0000313" key="7">
    <source>
        <dbReference type="EMBL" id="TQM45950.1"/>
    </source>
</evidence>
<dbReference type="InterPro" id="IPR039538">
    <property type="entry name" value="BetI_C"/>
</dbReference>
<organism evidence="7 8">
    <name type="scientific">Pseudonocardia cypriaca</name>
    <dbReference type="NCBI Taxonomy" id="882449"/>
    <lineage>
        <taxon>Bacteria</taxon>
        <taxon>Bacillati</taxon>
        <taxon>Actinomycetota</taxon>
        <taxon>Actinomycetes</taxon>
        <taxon>Pseudonocardiales</taxon>
        <taxon>Pseudonocardiaceae</taxon>
        <taxon>Pseudonocardia</taxon>
    </lineage>
</organism>
<sequence>MLEKGVPRSVEESVRRRDVAEAVWRVVRRDGLEGASVRAVAGEAGLSMGSLRHYFPSQSELHAFAMRLVTDRIRARVEALPATPDPRRWAIGVLEQMLPLDADRMAESEVWFAFSARALVDPELGALRDEGWDLLREVCDNLVRRFADAGAPDLDLDVEAARLHALVDGLLVHGVLRPARADPSTLRQVLAGHLDALVR</sequence>
<dbReference type="Gene3D" id="1.10.357.10">
    <property type="entry name" value="Tetracycline Repressor, domain 2"/>
    <property type="match status" value="1"/>
</dbReference>
<dbReference type="PROSITE" id="PS50977">
    <property type="entry name" value="HTH_TETR_2"/>
    <property type="match status" value="1"/>
</dbReference>
<dbReference type="PANTHER" id="PTHR30055">
    <property type="entry name" value="HTH-TYPE TRANSCRIPTIONAL REGULATOR RUTR"/>
    <property type="match status" value="1"/>
</dbReference>
<dbReference type="Proteomes" id="UP000319818">
    <property type="component" value="Unassembled WGS sequence"/>
</dbReference>
<dbReference type="SUPFAM" id="SSF46689">
    <property type="entry name" value="Homeodomain-like"/>
    <property type="match status" value="1"/>
</dbReference>
<protein>
    <submittedName>
        <fullName evidence="7">TetR family transcriptional regulator</fullName>
    </submittedName>
</protein>
<evidence type="ECO:0000256" key="5">
    <source>
        <dbReference type="PROSITE-ProRule" id="PRU00335"/>
    </source>
</evidence>
<keyword evidence="4" id="KW-0804">Transcription</keyword>
<dbReference type="GO" id="GO:0000976">
    <property type="term" value="F:transcription cis-regulatory region binding"/>
    <property type="evidence" value="ECO:0007669"/>
    <property type="project" value="TreeGrafter"/>
</dbReference>
<feature type="DNA-binding region" description="H-T-H motif" evidence="5">
    <location>
        <begin position="36"/>
        <end position="55"/>
    </location>
</feature>
<evidence type="ECO:0000256" key="1">
    <source>
        <dbReference type="ARBA" id="ARBA00022491"/>
    </source>
</evidence>
<name>A0A543GIN9_9PSEU</name>
<dbReference type="InterPro" id="IPR009057">
    <property type="entry name" value="Homeodomain-like_sf"/>
</dbReference>
<dbReference type="GO" id="GO:0003700">
    <property type="term" value="F:DNA-binding transcription factor activity"/>
    <property type="evidence" value="ECO:0007669"/>
    <property type="project" value="TreeGrafter"/>
</dbReference>
<dbReference type="SUPFAM" id="SSF48498">
    <property type="entry name" value="Tetracyclin repressor-like, C-terminal domain"/>
    <property type="match status" value="1"/>
</dbReference>
<accession>A0A543GIN9</accession>
<gene>
    <name evidence="7" type="ORF">FB388_3351</name>
</gene>